<feature type="region of interest" description="Disordered" evidence="1">
    <location>
        <begin position="24"/>
        <end position="53"/>
    </location>
</feature>
<reference evidence="2" key="1">
    <citation type="submission" date="2014-12" db="EMBL/GenBank/DDBJ databases">
        <title>Insight into the proteome of Arion vulgaris.</title>
        <authorList>
            <person name="Aradska J."/>
            <person name="Bulat T."/>
            <person name="Smidak R."/>
            <person name="Sarate P."/>
            <person name="Gangsoo J."/>
            <person name="Sialana F."/>
            <person name="Bilban M."/>
            <person name="Lubec G."/>
        </authorList>
    </citation>
    <scope>NUCLEOTIDE SEQUENCE</scope>
    <source>
        <tissue evidence="2">Skin</tissue>
    </source>
</reference>
<feature type="compositionally biased region" description="Polar residues" evidence="1">
    <location>
        <begin position="39"/>
        <end position="53"/>
    </location>
</feature>
<dbReference type="EMBL" id="HACG01051087">
    <property type="protein sequence ID" value="CEK97958.1"/>
    <property type="molecule type" value="Transcribed_RNA"/>
</dbReference>
<feature type="non-terminal residue" evidence="2">
    <location>
        <position position="68"/>
    </location>
</feature>
<organism evidence="2">
    <name type="scientific">Arion vulgaris</name>
    <dbReference type="NCBI Taxonomy" id="1028688"/>
    <lineage>
        <taxon>Eukaryota</taxon>
        <taxon>Metazoa</taxon>
        <taxon>Spiralia</taxon>
        <taxon>Lophotrochozoa</taxon>
        <taxon>Mollusca</taxon>
        <taxon>Gastropoda</taxon>
        <taxon>Heterobranchia</taxon>
        <taxon>Euthyneura</taxon>
        <taxon>Panpulmonata</taxon>
        <taxon>Eupulmonata</taxon>
        <taxon>Stylommatophora</taxon>
        <taxon>Helicina</taxon>
        <taxon>Arionoidea</taxon>
        <taxon>Arionidae</taxon>
        <taxon>Arion</taxon>
    </lineage>
</organism>
<evidence type="ECO:0000313" key="2">
    <source>
        <dbReference type="EMBL" id="CEK97958.1"/>
    </source>
</evidence>
<protein>
    <submittedName>
        <fullName evidence="2">Uncharacterized protein</fullName>
    </submittedName>
</protein>
<feature type="compositionally biased region" description="Basic and acidic residues" evidence="1">
    <location>
        <begin position="26"/>
        <end position="38"/>
    </location>
</feature>
<name>A0A0B7BYD6_9EUPU</name>
<gene>
    <name evidence="2" type="primary">ORF217378</name>
</gene>
<dbReference type="AlphaFoldDB" id="A0A0B7BYD6"/>
<proteinExistence type="predicted"/>
<evidence type="ECO:0000256" key="1">
    <source>
        <dbReference type="SAM" id="MobiDB-lite"/>
    </source>
</evidence>
<feature type="non-terminal residue" evidence="2">
    <location>
        <position position="1"/>
    </location>
</feature>
<accession>A0A0B7BYD6</accession>
<sequence>LKSDSPGKTASQNVYSRHKAILLKLDPPDKTTHLKIDSPDNNSQDRISKQLYSSANNHESIKYVCEDK</sequence>